<evidence type="ECO:0000313" key="2">
    <source>
        <dbReference type="EMBL" id="KAK3863122.1"/>
    </source>
</evidence>
<comment type="caution">
    <text evidence="2">The sequence shown here is derived from an EMBL/GenBank/DDBJ whole genome shotgun (WGS) entry which is preliminary data.</text>
</comment>
<feature type="coiled-coil region" evidence="1">
    <location>
        <begin position="25"/>
        <end position="87"/>
    </location>
</feature>
<dbReference type="AlphaFoldDB" id="A0AAE1K363"/>
<gene>
    <name evidence="2" type="ORF">Pcinc_031064</name>
</gene>
<reference evidence="2" key="1">
    <citation type="submission" date="2023-10" db="EMBL/GenBank/DDBJ databases">
        <title>Genome assemblies of two species of porcelain crab, Petrolisthes cinctipes and Petrolisthes manimaculis (Anomura: Porcellanidae).</title>
        <authorList>
            <person name="Angst P."/>
        </authorList>
    </citation>
    <scope>NUCLEOTIDE SEQUENCE</scope>
    <source>
        <strain evidence="2">PB745_01</strain>
        <tissue evidence="2">Gill</tissue>
    </source>
</reference>
<keyword evidence="1" id="KW-0175">Coiled coil</keyword>
<accession>A0AAE1K363</accession>
<keyword evidence="3" id="KW-1185">Reference proteome</keyword>
<proteinExistence type="predicted"/>
<protein>
    <submittedName>
        <fullName evidence="2">Uncharacterized protein</fullName>
    </submittedName>
</protein>
<sequence length="120" mass="13606">MDLEAVKVLLAAQDKTFKTALDIIVEQLKSRIQHSEETITDLVKSLEFTQAEVKELQNEVSVLKTSNNDNKTTIEIMKSQIEELERRTNYQEVTTGGTTFVSPVFKNNPVVNPGKRQLKL</sequence>
<evidence type="ECO:0000256" key="1">
    <source>
        <dbReference type="SAM" id="Coils"/>
    </source>
</evidence>
<name>A0AAE1K363_PETCI</name>
<evidence type="ECO:0000313" key="3">
    <source>
        <dbReference type="Proteomes" id="UP001286313"/>
    </source>
</evidence>
<dbReference type="Proteomes" id="UP001286313">
    <property type="component" value="Unassembled WGS sequence"/>
</dbReference>
<dbReference type="EMBL" id="JAWQEG010004072">
    <property type="protein sequence ID" value="KAK3863122.1"/>
    <property type="molecule type" value="Genomic_DNA"/>
</dbReference>
<organism evidence="2 3">
    <name type="scientific">Petrolisthes cinctipes</name>
    <name type="common">Flat porcelain crab</name>
    <dbReference type="NCBI Taxonomy" id="88211"/>
    <lineage>
        <taxon>Eukaryota</taxon>
        <taxon>Metazoa</taxon>
        <taxon>Ecdysozoa</taxon>
        <taxon>Arthropoda</taxon>
        <taxon>Crustacea</taxon>
        <taxon>Multicrustacea</taxon>
        <taxon>Malacostraca</taxon>
        <taxon>Eumalacostraca</taxon>
        <taxon>Eucarida</taxon>
        <taxon>Decapoda</taxon>
        <taxon>Pleocyemata</taxon>
        <taxon>Anomura</taxon>
        <taxon>Galatheoidea</taxon>
        <taxon>Porcellanidae</taxon>
        <taxon>Petrolisthes</taxon>
    </lineage>
</organism>